<dbReference type="PANTHER" id="PTHR42928">
    <property type="entry name" value="TRICARBOXYLATE-BINDING PROTEIN"/>
    <property type="match status" value="1"/>
</dbReference>
<feature type="chain" id="PRO_5014872217" evidence="2">
    <location>
        <begin position="29"/>
        <end position="330"/>
    </location>
</feature>
<dbReference type="InterPro" id="IPR042100">
    <property type="entry name" value="Bug_dom1"/>
</dbReference>
<name>A0A2N4UAJ4_9BURK</name>
<evidence type="ECO:0000256" key="2">
    <source>
        <dbReference type="SAM" id="SignalP"/>
    </source>
</evidence>
<comment type="caution">
    <text evidence="3">The sequence shown here is derived from an EMBL/GenBank/DDBJ whole genome shotgun (WGS) entry which is preliminary data.</text>
</comment>
<dbReference type="InterPro" id="IPR005064">
    <property type="entry name" value="BUG"/>
</dbReference>
<accession>A0A2N4UAJ4</accession>
<protein>
    <submittedName>
        <fullName evidence="3">Twin-arginine translocation pathway signal protein</fullName>
    </submittedName>
</protein>
<dbReference type="CDD" id="cd13578">
    <property type="entry name" value="PBP2_Bug27"/>
    <property type="match status" value="1"/>
</dbReference>
<proteinExistence type="inferred from homology"/>
<evidence type="ECO:0000313" key="3">
    <source>
        <dbReference type="EMBL" id="PLC52023.1"/>
    </source>
</evidence>
<gene>
    <name evidence="3" type="ORF">CR155_20290</name>
</gene>
<dbReference type="Gene3D" id="3.40.190.10">
    <property type="entry name" value="Periplasmic binding protein-like II"/>
    <property type="match status" value="1"/>
</dbReference>
<evidence type="ECO:0000313" key="4">
    <source>
        <dbReference type="Proteomes" id="UP000234328"/>
    </source>
</evidence>
<evidence type="ECO:0000256" key="1">
    <source>
        <dbReference type="ARBA" id="ARBA00006987"/>
    </source>
</evidence>
<reference evidence="3 4" key="1">
    <citation type="submission" date="2017-10" db="EMBL/GenBank/DDBJ databases">
        <title>Two draft genome sequences of Pusillimonas sp. strains isolated from a nitrate- and radionuclide-contaminated groundwater in Russia.</title>
        <authorList>
            <person name="Grouzdev D.S."/>
            <person name="Tourova T.P."/>
            <person name="Goeva M.A."/>
            <person name="Babich T.L."/>
            <person name="Sokolova D.S."/>
            <person name="Abdullin R."/>
            <person name="Poltaraus A.B."/>
            <person name="Toshchakov S.V."/>
            <person name="Nazina T.N."/>
        </authorList>
    </citation>
    <scope>NUCLEOTIDE SEQUENCE [LARGE SCALE GENOMIC DNA]</scope>
    <source>
        <strain evidence="3 4">JR1/69-2-13</strain>
    </source>
</reference>
<dbReference type="AlphaFoldDB" id="A0A2N4UAJ4"/>
<dbReference type="Pfam" id="PF03401">
    <property type="entry name" value="TctC"/>
    <property type="match status" value="1"/>
</dbReference>
<dbReference type="Proteomes" id="UP000234328">
    <property type="component" value="Unassembled WGS sequence"/>
</dbReference>
<sequence length="330" mass="34886">MKYRSTRRAAIRLLALSAALAFPFGALSAQNDSYPSRAVTIIVPYGPGSSTDILTRIVAKHMSEQFGQPVIVENKAGAGGSIGSAQVAKSTPDGHTLVMGTISSHSINQSMMKDLPYDVLKDFAPVSLVAYFPNVLAVNKDVPASNIAELVALAKSRGGMAYATGGVGSSGQMGGELLKLRTDAPLNHIPYKEVGKAITDTLAGHVPMLFYQVPALVSQINAGQLKALAVLAPNRTPLLPDVPTSTEQGIADFDATAWMGLFAPTGTPPQIVARLNQAVRTAATDTELNKQLGPLGFTMVGNPTEEFQKFVKQDIDKWAEVIKATKANTQ</sequence>
<dbReference type="SUPFAM" id="SSF53850">
    <property type="entry name" value="Periplasmic binding protein-like II"/>
    <property type="match status" value="1"/>
</dbReference>
<dbReference type="EMBL" id="PDNV01000021">
    <property type="protein sequence ID" value="PLC52023.1"/>
    <property type="molecule type" value="Genomic_DNA"/>
</dbReference>
<dbReference type="PANTHER" id="PTHR42928:SF5">
    <property type="entry name" value="BLR1237 PROTEIN"/>
    <property type="match status" value="1"/>
</dbReference>
<keyword evidence="2" id="KW-0732">Signal</keyword>
<dbReference type="PIRSF" id="PIRSF017082">
    <property type="entry name" value="YflP"/>
    <property type="match status" value="1"/>
</dbReference>
<keyword evidence="4" id="KW-1185">Reference proteome</keyword>
<organism evidence="3 4">
    <name type="scientific">Pollutimonas nitritireducens</name>
    <dbReference type="NCBI Taxonomy" id="2045209"/>
    <lineage>
        <taxon>Bacteria</taxon>
        <taxon>Pseudomonadati</taxon>
        <taxon>Pseudomonadota</taxon>
        <taxon>Betaproteobacteria</taxon>
        <taxon>Burkholderiales</taxon>
        <taxon>Alcaligenaceae</taxon>
        <taxon>Pollutimonas</taxon>
    </lineage>
</organism>
<dbReference type="OrthoDB" id="8681534at2"/>
<comment type="similarity">
    <text evidence="1">Belongs to the UPF0065 (bug) family.</text>
</comment>
<dbReference type="Gene3D" id="3.40.190.150">
    <property type="entry name" value="Bordetella uptake gene, domain 1"/>
    <property type="match status" value="1"/>
</dbReference>
<dbReference type="RefSeq" id="WP_102071870.1">
    <property type="nucleotide sequence ID" value="NZ_PDNV01000021.1"/>
</dbReference>
<feature type="signal peptide" evidence="2">
    <location>
        <begin position="1"/>
        <end position="28"/>
    </location>
</feature>